<dbReference type="GO" id="GO:0045493">
    <property type="term" value="P:xylan catabolic process"/>
    <property type="evidence" value="ECO:0007669"/>
    <property type="project" value="UniProtKB-KW"/>
</dbReference>
<dbReference type="Proteomes" id="UP001217776">
    <property type="component" value="Unassembled WGS sequence"/>
</dbReference>
<dbReference type="InterPro" id="IPR029058">
    <property type="entry name" value="AB_hydrolase_fold"/>
</dbReference>
<dbReference type="Pfam" id="PF00756">
    <property type="entry name" value="Esterase"/>
    <property type="match status" value="1"/>
</dbReference>
<dbReference type="KEGG" id="btho:Btheta7330_04148"/>
<dbReference type="Proteomes" id="UP000436858">
    <property type="component" value="Unassembled WGS sequence"/>
</dbReference>
<dbReference type="Gene3D" id="3.40.50.1820">
    <property type="entry name" value="alpha/beta hydrolase"/>
    <property type="match status" value="1"/>
</dbReference>
<dbReference type="SMR" id="A0A0P0EW50"/>
<keyword evidence="2" id="KW-0326">Glycosidase</keyword>
<dbReference type="GO" id="GO:0016747">
    <property type="term" value="F:acyltransferase activity, transferring groups other than amino-acyl groups"/>
    <property type="evidence" value="ECO:0007669"/>
    <property type="project" value="TreeGrafter"/>
</dbReference>
<dbReference type="RefSeq" id="WP_008764311.1">
    <property type="nucleotide sequence ID" value="NZ_AP022660.1"/>
</dbReference>
<organism evidence="4 7">
    <name type="scientific">Bacteroides thetaiotaomicron</name>
    <dbReference type="NCBI Taxonomy" id="818"/>
    <lineage>
        <taxon>Bacteria</taxon>
        <taxon>Pseudomonadati</taxon>
        <taxon>Bacteroidota</taxon>
        <taxon>Bacteroidia</taxon>
        <taxon>Bacteroidales</taxon>
        <taxon>Bacteroidaceae</taxon>
        <taxon>Bacteroides</taxon>
    </lineage>
</organism>
<keyword evidence="2" id="KW-0119">Carbohydrate metabolism</keyword>
<evidence type="ECO:0000313" key="6">
    <source>
        <dbReference type="Proteomes" id="UP000500882"/>
    </source>
</evidence>
<evidence type="ECO:0000313" key="5">
    <source>
        <dbReference type="Proteomes" id="UP000436858"/>
    </source>
</evidence>
<evidence type="ECO:0000313" key="7">
    <source>
        <dbReference type="Proteomes" id="UP001217776"/>
    </source>
</evidence>
<feature type="chain" id="PRO_5002966514" evidence="1">
    <location>
        <begin position="21"/>
        <end position="288"/>
    </location>
</feature>
<gene>
    <name evidence="2" type="ORF">BatF92_05550</name>
    <name evidence="3" type="ORF">GAN91_00590</name>
    <name evidence="4" type="ORF">PO127_07880</name>
</gene>
<dbReference type="GeneID" id="60925252"/>
<dbReference type="InterPro" id="IPR000801">
    <property type="entry name" value="Esterase-like"/>
</dbReference>
<keyword evidence="1" id="KW-0732">Signal</keyword>
<dbReference type="EMBL" id="AP022660">
    <property type="protein sequence ID" value="BCA48613.1"/>
    <property type="molecule type" value="Genomic_DNA"/>
</dbReference>
<sequence>MKKHLLSALLAMCLVTTAFAQQGKVYETRTVKSKILGMERSYSIYLPAGYDEGDGSYPVLYLLHGLGDNHTGWVQFGQVQYIADKAIAEGKSAPMIIVMPDADTVHKGYFNLLDGTYNYEDFFFQELIPHIEKTYRVRAESRYRAISGLSMGGGGALFYALHYPEMFVAVAPLSAVGGAWTFDQMKNQSDLSKVSEEKKAEVLGQMDIQTILEKSPKEKLDRIKWIRWYISCGDDDFLSVTNCLLHNTLLQHQVGHEFRMKDGSHSWTYWRMELPEVMRFVSRIFTQY</sequence>
<keyword evidence="2" id="KW-0624">Polysaccharide degradation</keyword>
<feature type="signal peptide" evidence="1">
    <location>
        <begin position="1"/>
        <end position="20"/>
    </location>
</feature>
<keyword evidence="4" id="KW-0378">Hydrolase</keyword>
<reference evidence="3 5" key="1">
    <citation type="journal article" date="2019" name="Nat. Med.">
        <title>A library of human gut bacterial isolates paired with longitudinal multiomics data enables mechanistic microbiome research.</title>
        <authorList>
            <person name="Poyet M."/>
            <person name="Groussin M."/>
            <person name="Gibbons S.M."/>
            <person name="Avila-Pacheco J."/>
            <person name="Jiang X."/>
            <person name="Kearney S.M."/>
            <person name="Perrotta A.R."/>
            <person name="Berdy B."/>
            <person name="Zhao S."/>
            <person name="Lieberman T.D."/>
            <person name="Swanson P.K."/>
            <person name="Smith M."/>
            <person name="Roesemann S."/>
            <person name="Alexander J.E."/>
            <person name="Rich S.A."/>
            <person name="Livny J."/>
            <person name="Vlamakis H."/>
            <person name="Clish C."/>
            <person name="Bullock K."/>
            <person name="Deik A."/>
            <person name="Scott J."/>
            <person name="Pierce K.A."/>
            <person name="Xavier R.J."/>
            <person name="Alm E.J."/>
        </authorList>
    </citation>
    <scope>NUCLEOTIDE SEQUENCE [LARGE SCALE GENOMIC DNA]</scope>
    <source>
        <strain evidence="3 5">BIOML-A162</strain>
    </source>
</reference>
<reference evidence="2 6" key="2">
    <citation type="submission" date="2020-02" db="EMBL/GenBank/DDBJ databases">
        <title>Whole-genome sequencing and comparative analysis of the genomes of Bacteroides thetaiotaomicron and Escherichia coli isolated from a healthy resident in Vietnam.</title>
        <authorList>
            <person name="Mohsin M."/>
            <person name="Tanaka K."/>
            <person name="Kawahara R."/>
            <person name="Kondo S."/>
            <person name="Noguchi H."/>
            <person name="Motooka D."/>
            <person name="Nakamura S."/>
            <person name="Khong D.T."/>
            <person name="Nguyen T.N."/>
            <person name="Tran H.T."/>
            <person name="Yamamoto Y."/>
        </authorList>
    </citation>
    <scope>NUCLEOTIDE SEQUENCE [LARGE SCALE GENOMIC DNA]</scope>
    <source>
        <strain evidence="2 6">F9-2</strain>
    </source>
</reference>
<dbReference type="EMBL" id="WCRY01000001">
    <property type="protein sequence ID" value="KAB4487934.1"/>
    <property type="molecule type" value="Genomic_DNA"/>
</dbReference>
<dbReference type="AlphaFoldDB" id="A0A0P0EW50"/>
<reference evidence="4" key="3">
    <citation type="submission" date="2022-10" db="EMBL/GenBank/DDBJ databases">
        <title>Human gut microbiome strain richness.</title>
        <authorList>
            <person name="Chen-Liaw A."/>
        </authorList>
    </citation>
    <scope>NUCLEOTIDE SEQUENCE</scope>
    <source>
        <strain evidence="4">1001283st1_A3_1001283B150304_161114</strain>
    </source>
</reference>
<protein>
    <submittedName>
        <fullName evidence="4">Alpha/beta hydrolase-fold protein</fullName>
    </submittedName>
    <submittedName>
        <fullName evidence="2">Endo-1,4-beta-xylanase</fullName>
    </submittedName>
    <submittedName>
        <fullName evidence="3">Esterase family protein</fullName>
    </submittedName>
</protein>
<evidence type="ECO:0000313" key="4">
    <source>
        <dbReference type="EMBL" id="MDC2235664.1"/>
    </source>
</evidence>
<accession>C6IKN1</accession>
<name>A0A0P0EW50_BACT4</name>
<keyword evidence="2" id="KW-0858">Xylan degradation</keyword>
<evidence type="ECO:0000256" key="1">
    <source>
        <dbReference type="SAM" id="SignalP"/>
    </source>
</evidence>
<dbReference type="OMA" id="VHRSFYT"/>
<dbReference type="PANTHER" id="PTHR48098:SF1">
    <property type="entry name" value="DIACYLGLYCEROL ACYLTRANSFERASE_MYCOLYLTRANSFERASE AG85A"/>
    <property type="match status" value="1"/>
</dbReference>
<dbReference type="InterPro" id="IPR050583">
    <property type="entry name" value="Mycobacterial_A85_antigen"/>
</dbReference>
<dbReference type="GO" id="GO:0016798">
    <property type="term" value="F:hydrolase activity, acting on glycosyl bonds"/>
    <property type="evidence" value="ECO:0007669"/>
    <property type="project" value="UniProtKB-KW"/>
</dbReference>
<proteinExistence type="predicted"/>
<evidence type="ECO:0000313" key="3">
    <source>
        <dbReference type="EMBL" id="KAB4487934.1"/>
    </source>
</evidence>
<dbReference type="PANTHER" id="PTHR48098">
    <property type="entry name" value="ENTEROCHELIN ESTERASE-RELATED"/>
    <property type="match status" value="1"/>
</dbReference>
<dbReference type="Proteomes" id="UP000500882">
    <property type="component" value="Chromosome"/>
</dbReference>
<dbReference type="SUPFAM" id="SSF53474">
    <property type="entry name" value="alpha/beta-Hydrolases"/>
    <property type="match status" value="1"/>
</dbReference>
<evidence type="ECO:0000313" key="2">
    <source>
        <dbReference type="EMBL" id="BCA48613.1"/>
    </source>
</evidence>
<accession>A0A0P0EW50</accession>
<dbReference type="EMBL" id="JAQNVG010000010">
    <property type="protein sequence ID" value="MDC2235664.1"/>
    <property type="molecule type" value="Genomic_DNA"/>
</dbReference>